<dbReference type="AlphaFoldDB" id="A0ABD0NA04"/>
<feature type="non-terminal residue" evidence="1">
    <location>
        <position position="1"/>
    </location>
</feature>
<gene>
    <name evidence="1" type="ORF">M9458_046979</name>
</gene>
<dbReference type="InterPro" id="IPR052434">
    <property type="entry name" value="Tectonic-like_complex_comp"/>
</dbReference>
<name>A0ABD0NA04_CIRMR</name>
<dbReference type="Proteomes" id="UP001529510">
    <property type="component" value="Unassembled WGS sequence"/>
</dbReference>
<protein>
    <submittedName>
        <fullName evidence="1">Uncharacterized protein</fullName>
    </submittedName>
</protein>
<proteinExistence type="predicted"/>
<reference evidence="1 2" key="1">
    <citation type="submission" date="2024-05" db="EMBL/GenBank/DDBJ databases">
        <title>Genome sequencing and assembly of Indian major carp, Cirrhinus mrigala (Hamilton, 1822).</title>
        <authorList>
            <person name="Mohindra V."/>
            <person name="Chowdhury L.M."/>
            <person name="Lal K."/>
            <person name="Jena J.K."/>
        </authorList>
    </citation>
    <scope>NUCLEOTIDE SEQUENCE [LARGE SCALE GENOMIC DNA]</scope>
    <source>
        <strain evidence="1">CM1030</strain>
        <tissue evidence="1">Blood</tissue>
    </source>
</reference>
<dbReference type="PANTHER" id="PTHR20837">
    <property type="entry name" value="CENTROSOMAL PROTEIN-RELATED"/>
    <property type="match status" value="1"/>
</dbReference>
<dbReference type="EMBL" id="JAMKFB020000023">
    <property type="protein sequence ID" value="KAL0158903.1"/>
    <property type="molecule type" value="Genomic_DNA"/>
</dbReference>
<accession>A0ABD0NA04</accession>
<evidence type="ECO:0000313" key="2">
    <source>
        <dbReference type="Proteomes" id="UP001529510"/>
    </source>
</evidence>
<dbReference type="PANTHER" id="PTHR20837:SF7">
    <property type="entry name" value="COILED-COIL AND C2 DOMAIN-CONTAINING PROTEIN 2A"/>
    <property type="match status" value="1"/>
</dbReference>
<feature type="non-terminal residue" evidence="1">
    <location>
        <position position="68"/>
    </location>
</feature>
<keyword evidence="2" id="KW-1185">Reference proteome</keyword>
<organism evidence="1 2">
    <name type="scientific">Cirrhinus mrigala</name>
    <name type="common">Mrigala</name>
    <dbReference type="NCBI Taxonomy" id="683832"/>
    <lineage>
        <taxon>Eukaryota</taxon>
        <taxon>Metazoa</taxon>
        <taxon>Chordata</taxon>
        <taxon>Craniata</taxon>
        <taxon>Vertebrata</taxon>
        <taxon>Euteleostomi</taxon>
        <taxon>Actinopterygii</taxon>
        <taxon>Neopterygii</taxon>
        <taxon>Teleostei</taxon>
        <taxon>Ostariophysi</taxon>
        <taxon>Cypriniformes</taxon>
        <taxon>Cyprinidae</taxon>
        <taxon>Labeoninae</taxon>
        <taxon>Labeonini</taxon>
        <taxon>Cirrhinus</taxon>
    </lineage>
</organism>
<evidence type="ECO:0000313" key="1">
    <source>
        <dbReference type="EMBL" id="KAL0158903.1"/>
    </source>
</evidence>
<sequence>FDSQEGERLLIASEVFEKEASRRFLDRPCLTTVIDINGKTVFVTRFIRPLNPPQELLDAFPNGTQETT</sequence>
<comment type="caution">
    <text evidence="1">The sequence shown here is derived from an EMBL/GenBank/DDBJ whole genome shotgun (WGS) entry which is preliminary data.</text>
</comment>